<feature type="region of interest" description="Disordered" evidence="5">
    <location>
        <begin position="1"/>
        <end position="21"/>
    </location>
</feature>
<sequence>MFTNTSINNSSTFSSASATSVSPSDSAESALFHTLFSMSAPINTISQDFCLYDAADESSFDYPLFNPAVAVNKKATPAGNNAAAAAFLTTNPLCTPQTPSIDLVSAPAARGAALGFDALFDDSTLTPQLSLLNTPFSPYLDTPALVDAVALETPYLDFGLESAHSKFAVASHTAGFSSLFPDFAFDTSFDQVYSIAPNMLLPFDQQFTLPSPGISDLLSAPPSPVKAVATHFDHDSMATDDDEEDDQFVHSRSAALVSGLKRKASTAALSPVKKTIGLTAITAATKATATKRFSCNHSGCDRRFARLFNLHTHEKTHDPEQARPFICSDAECGKAFSRKHDLQRHEASVHKGERNFACTKCLKPFSRQDGLRRHLAVKGSCSDNDGLAT</sequence>
<reference evidence="7" key="1">
    <citation type="submission" date="2021-06" db="EMBL/GenBank/DDBJ databases">
        <title>Genome Sequence of Mortierella hyaline Strain SCG-10, a Cold-Adapted, Nitrate-Reducing Fungus Isolated from Soil in Minnesota, USA.</title>
        <authorList>
            <person name="Aldossari N."/>
        </authorList>
    </citation>
    <scope>NUCLEOTIDE SEQUENCE</scope>
    <source>
        <strain evidence="7">SCG-10</strain>
    </source>
</reference>
<evidence type="ECO:0000256" key="3">
    <source>
        <dbReference type="ARBA" id="ARBA00022833"/>
    </source>
</evidence>
<dbReference type="PANTHER" id="PTHR23235:SF120">
    <property type="entry name" value="KRUPPEL-LIKE FACTOR 15"/>
    <property type="match status" value="1"/>
</dbReference>
<dbReference type="Pfam" id="PF00096">
    <property type="entry name" value="zf-C2H2"/>
    <property type="match status" value="2"/>
</dbReference>
<dbReference type="InterPro" id="IPR036236">
    <property type="entry name" value="Znf_C2H2_sf"/>
</dbReference>
<dbReference type="InterPro" id="IPR013087">
    <property type="entry name" value="Znf_C2H2_type"/>
</dbReference>
<accession>A0A9P7XQU1</accession>
<dbReference type="AlphaFoldDB" id="A0A9P7XQU1"/>
<evidence type="ECO:0000256" key="2">
    <source>
        <dbReference type="ARBA" id="ARBA00022771"/>
    </source>
</evidence>
<dbReference type="SUPFAM" id="SSF57667">
    <property type="entry name" value="beta-beta-alpha zinc fingers"/>
    <property type="match status" value="2"/>
</dbReference>
<dbReference type="Proteomes" id="UP000707451">
    <property type="component" value="Unassembled WGS sequence"/>
</dbReference>
<feature type="domain" description="C2H2-type" evidence="6">
    <location>
        <begin position="325"/>
        <end position="355"/>
    </location>
</feature>
<evidence type="ECO:0000256" key="4">
    <source>
        <dbReference type="PROSITE-ProRule" id="PRU00042"/>
    </source>
</evidence>
<organism evidence="7 8">
    <name type="scientific">Linnemannia hyalina</name>
    <dbReference type="NCBI Taxonomy" id="64524"/>
    <lineage>
        <taxon>Eukaryota</taxon>
        <taxon>Fungi</taxon>
        <taxon>Fungi incertae sedis</taxon>
        <taxon>Mucoromycota</taxon>
        <taxon>Mortierellomycotina</taxon>
        <taxon>Mortierellomycetes</taxon>
        <taxon>Mortierellales</taxon>
        <taxon>Mortierellaceae</taxon>
        <taxon>Linnemannia</taxon>
    </lineage>
</organism>
<feature type="domain" description="C2H2-type" evidence="6">
    <location>
        <begin position="356"/>
        <end position="374"/>
    </location>
</feature>
<keyword evidence="3" id="KW-0862">Zinc</keyword>
<evidence type="ECO:0000313" key="7">
    <source>
        <dbReference type="EMBL" id="KAG9064968.1"/>
    </source>
</evidence>
<dbReference type="Gene3D" id="3.30.160.60">
    <property type="entry name" value="Classic Zinc Finger"/>
    <property type="match status" value="3"/>
</dbReference>
<gene>
    <name evidence="7" type="ORF">KI688_002286</name>
</gene>
<evidence type="ECO:0000256" key="5">
    <source>
        <dbReference type="SAM" id="MobiDB-lite"/>
    </source>
</evidence>
<dbReference type="PANTHER" id="PTHR23235">
    <property type="entry name" value="KRUEPPEL-LIKE TRANSCRIPTION FACTOR"/>
    <property type="match status" value="1"/>
</dbReference>
<proteinExistence type="predicted"/>
<evidence type="ECO:0000313" key="8">
    <source>
        <dbReference type="Proteomes" id="UP000707451"/>
    </source>
</evidence>
<feature type="domain" description="C2H2-type" evidence="6">
    <location>
        <begin position="293"/>
        <end position="322"/>
    </location>
</feature>
<dbReference type="EMBL" id="JAHRHY010000012">
    <property type="protein sequence ID" value="KAG9064968.1"/>
    <property type="molecule type" value="Genomic_DNA"/>
</dbReference>
<dbReference type="GO" id="GO:0000981">
    <property type="term" value="F:DNA-binding transcription factor activity, RNA polymerase II-specific"/>
    <property type="evidence" value="ECO:0007669"/>
    <property type="project" value="TreeGrafter"/>
</dbReference>
<keyword evidence="1" id="KW-0479">Metal-binding</keyword>
<comment type="caution">
    <text evidence="7">The sequence shown here is derived from an EMBL/GenBank/DDBJ whole genome shotgun (WGS) entry which is preliminary data.</text>
</comment>
<evidence type="ECO:0000259" key="6">
    <source>
        <dbReference type="PROSITE" id="PS50157"/>
    </source>
</evidence>
<keyword evidence="2 4" id="KW-0863">Zinc-finger</keyword>
<dbReference type="OrthoDB" id="8117402at2759"/>
<name>A0A9P7XQU1_9FUNG</name>
<dbReference type="GO" id="GO:0000978">
    <property type="term" value="F:RNA polymerase II cis-regulatory region sequence-specific DNA binding"/>
    <property type="evidence" value="ECO:0007669"/>
    <property type="project" value="TreeGrafter"/>
</dbReference>
<keyword evidence="8" id="KW-1185">Reference proteome</keyword>
<dbReference type="GO" id="GO:0008270">
    <property type="term" value="F:zinc ion binding"/>
    <property type="evidence" value="ECO:0007669"/>
    <property type="project" value="UniProtKB-KW"/>
</dbReference>
<evidence type="ECO:0000256" key="1">
    <source>
        <dbReference type="ARBA" id="ARBA00022723"/>
    </source>
</evidence>
<dbReference type="PROSITE" id="PS50157">
    <property type="entry name" value="ZINC_FINGER_C2H2_2"/>
    <property type="match status" value="3"/>
</dbReference>
<dbReference type="PROSITE" id="PS00028">
    <property type="entry name" value="ZINC_FINGER_C2H2_1"/>
    <property type="match status" value="2"/>
</dbReference>
<protein>
    <recommendedName>
        <fullName evidence="6">C2H2-type domain-containing protein</fullName>
    </recommendedName>
</protein>
<dbReference type="SMART" id="SM00355">
    <property type="entry name" value="ZnF_C2H2"/>
    <property type="match status" value="3"/>
</dbReference>